<proteinExistence type="predicted"/>
<dbReference type="PANTHER" id="PTHR47641">
    <property type="entry name" value="PERIAXIN-LIKE"/>
    <property type="match status" value="1"/>
</dbReference>
<dbReference type="KEGG" id="act:ACLA_036070"/>
<organism evidence="3 4">
    <name type="scientific">Aspergillus clavatus (strain ATCC 1007 / CBS 513.65 / DSM 816 / NCTC 3887 / NRRL 1 / QM 1276 / 107)</name>
    <dbReference type="NCBI Taxonomy" id="344612"/>
    <lineage>
        <taxon>Eukaryota</taxon>
        <taxon>Fungi</taxon>
        <taxon>Dikarya</taxon>
        <taxon>Ascomycota</taxon>
        <taxon>Pezizomycotina</taxon>
        <taxon>Eurotiomycetes</taxon>
        <taxon>Eurotiomycetidae</taxon>
        <taxon>Eurotiales</taxon>
        <taxon>Aspergillaceae</taxon>
        <taxon>Aspergillus</taxon>
        <taxon>Aspergillus subgen. Fumigati</taxon>
    </lineage>
</organism>
<dbReference type="HOGENOM" id="CLU_013195_0_0_1"/>
<feature type="chain" id="PRO_5002633633" evidence="2">
    <location>
        <begin position="19"/>
        <end position="724"/>
    </location>
</feature>
<dbReference type="OMA" id="KAVLYFW"/>
<evidence type="ECO:0000313" key="3">
    <source>
        <dbReference type="EMBL" id="EAW09404.1"/>
    </source>
</evidence>
<feature type="compositionally biased region" description="Polar residues" evidence="1">
    <location>
        <begin position="626"/>
        <end position="642"/>
    </location>
</feature>
<dbReference type="OrthoDB" id="4526936at2759"/>
<dbReference type="EMBL" id="DS027056">
    <property type="protein sequence ID" value="EAW09404.1"/>
    <property type="molecule type" value="Genomic_DNA"/>
</dbReference>
<feature type="compositionally biased region" description="Polar residues" evidence="1">
    <location>
        <begin position="572"/>
        <end position="588"/>
    </location>
</feature>
<name>A1CJT0_ASPCL</name>
<feature type="compositionally biased region" description="Low complexity" evidence="1">
    <location>
        <begin position="530"/>
        <end position="569"/>
    </location>
</feature>
<feature type="signal peptide" evidence="2">
    <location>
        <begin position="1"/>
        <end position="18"/>
    </location>
</feature>
<dbReference type="VEuPathDB" id="FungiDB:ACLA_036070"/>
<accession>A1CJT0</accession>
<evidence type="ECO:0000256" key="1">
    <source>
        <dbReference type="SAM" id="MobiDB-lite"/>
    </source>
</evidence>
<dbReference type="GeneID" id="4703302"/>
<dbReference type="PANTHER" id="PTHR47641:SF1">
    <property type="entry name" value="GOLGI-ASSOCIATED OLFACTORY SIGNALING REGULATOR"/>
    <property type="match status" value="1"/>
</dbReference>
<gene>
    <name evidence="3" type="ORF">ACLA_036070</name>
</gene>
<dbReference type="eggNOG" id="KOG1565">
    <property type="taxonomic scope" value="Eukaryota"/>
</dbReference>
<evidence type="ECO:0000313" key="4">
    <source>
        <dbReference type="Proteomes" id="UP000006701"/>
    </source>
</evidence>
<sequence>MRSDSLFALASLASYVLALPADLSLDRRNLNVGADVEIGDLSIDAGLSVDAGLDLKGLIGAILGGHDSTTTLLAGLSAQAAAALQGGALGCKAGAIHSAARAELAAWLRTGAALELDASIKASLLDWCHGEESAILSVDVCAGLSVLIPTCADIAAKGDLFVTIEGIFTSVEIAADVVLSASAQASLSAFLSGSLGLALDAKVKAALGLCAGGGVIVDLAADVKAALTAWLSSSECSLSASLQIAVEAWLDGRAGGDVIAIGSLPTGGLTAISAGASIGMLVEETGILAASAQASLAAFLEADIAIDLEAHVLAALQACAKGSLAIDIDIEIRTALVAWLTSSSCSLGAELKAVVLFWLSFGLEADVSLNVSTGLIGELTTFITGTVEASLGAVLRGVISVLIHGQSVATLSIDARAQLAAILGGAAGIEIDASIEIILFGWLTGCGQLPGGSTFTSTVAIPSSTGVPSLPSASVTGVPSIPAVPTGSGVPSVSAPGVPSIPAVPTGSGVPSVSAPGVPSIPTVPAGSGVPSVSAPGVPVPSNASPTGTTSVPTTGAPSVSVPSVPGASETPCDTTTSQTVTPIATNTGAVPAPSGGAPGAPSVTIPSGGAPSVSVPSVPGASETPCDTTTSETVIPIATNTGAVPVPSGGASGAPSGSVPSAPNASSPAGSVVPSKSGSEPVPVATKTEPGAPGITAAPTGVPSKSVTVITVTTTISVSACTY</sequence>
<dbReference type="STRING" id="344612.A1CJT0"/>
<feature type="compositionally biased region" description="Low complexity" evidence="1">
    <location>
        <begin position="643"/>
        <end position="680"/>
    </location>
</feature>
<protein>
    <submittedName>
        <fullName evidence="3">Cell wall protein, putative</fullName>
    </submittedName>
</protein>
<dbReference type="AlphaFoldDB" id="A1CJT0"/>
<reference evidence="3 4" key="1">
    <citation type="journal article" date="2008" name="PLoS Genet.">
        <title>Genomic islands in the pathogenic filamentous fungus Aspergillus fumigatus.</title>
        <authorList>
            <person name="Fedorova N.D."/>
            <person name="Khaldi N."/>
            <person name="Joardar V.S."/>
            <person name="Maiti R."/>
            <person name="Amedeo P."/>
            <person name="Anderson M.J."/>
            <person name="Crabtree J."/>
            <person name="Silva J.C."/>
            <person name="Badger J.H."/>
            <person name="Albarraq A."/>
            <person name="Angiuoli S."/>
            <person name="Bussey H."/>
            <person name="Bowyer P."/>
            <person name="Cotty P.J."/>
            <person name="Dyer P.S."/>
            <person name="Egan A."/>
            <person name="Galens K."/>
            <person name="Fraser-Liggett C.M."/>
            <person name="Haas B.J."/>
            <person name="Inman J.M."/>
            <person name="Kent R."/>
            <person name="Lemieux S."/>
            <person name="Malavazi I."/>
            <person name="Orvis J."/>
            <person name="Roemer T."/>
            <person name="Ronning C.M."/>
            <person name="Sundaram J.P."/>
            <person name="Sutton G."/>
            <person name="Turner G."/>
            <person name="Venter J.C."/>
            <person name="White O.R."/>
            <person name="Whitty B.R."/>
            <person name="Youngman P."/>
            <person name="Wolfe K.H."/>
            <person name="Goldman G.H."/>
            <person name="Wortman J.R."/>
            <person name="Jiang B."/>
            <person name="Denning D.W."/>
            <person name="Nierman W.C."/>
        </authorList>
    </citation>
    <scope>NUCLEOTIDE SEQUENCE [LARGE SCALE GENOMIC DNA]</scope>
    <source>
        <strain evidence="4">ATCC 1007 / CBS 513.65 / DSM 816 / NCTC 3887 / NRRL 1</strain>
    </source>
</reference>
<dbReference type="Proteomes" id="UP000006701">
    <property type="component" value="Unassembled WGS sequence"/>
</dbReference>
<dbReference type="RefSeq" id="XP_001270830.1">
    <property type="nucleotide sequence ID" value="XM_001270829.1"/>
</dbReference>
<keyword evidence="2" id="KW-0732">Signal</keyword>
<evidence type="ECO:0000256" key="2">
    <source>
        <dbReference type="SAM" id="SignalP"/>
    </source>
</evidence>
<feature type="region of interest" description="Disordered" evidence="1">
    <location>
        <begin position="530"/>
        <end position="702"/>
    </location>
</feature>
<feature type="compositionally biased region" description="Low complexity" evidence="1">
    <location>
        <begin position="589"/>
        <end position="623"/>
    </location>
</feature>
<keyword evidence="4" id="KW-1185">Reference proteome</keyword>